<proteinExistence type="predicted"/>
<protein>
    <submittedName>
        <fullName evidence="2">Capsid protein</fullName>
    </submittedName>
</protein>
<evidence type="ECO:0000313" key="2">
    <source>
        <dbReference type="EMBL" id="UBJ26170.1"/>
    </source>
</evidence>
<feature type="region of interest" description="Disordered" evidence="1">
    <location>
        <begin position="1"/>
        <end position="37"/>
    </location>
</feature>
<dbReference type="EMBL" id="MZ556179">
    <property type="protein sequence ID" value="UBJ26170.1"/>
    <property type="molecule type" value="Genomic_DNA"/>
</dbReference>
<feature type="compositionally biased region" description="Basic residues" evidence="1">
    <location>
        <begin position="7"/>
        <end position="37"/>
    </location>
</feature>
<accession>A0A8K1HHL1</accession>
<reference evidence="2" key="1">
    <citation type="submission" date="2021-07" db="EMBL/GenBank/DDBJ databases">
        <title>Communication and adaptive evolution of viruses within giant pandas and their associated organisms in a local ecological environment.</title>
        <authorList>
            <person name="Zhao M."/>
            <person name="Liu S."/>
            <person name="Zhang W."/>
        </authorList>
    </citation>
    <scope>NUCLEOTIDE SEQUENCE</scope>
    <source>
        <strain evidence="2">Rpf289geno01-12</strain>
    </source>
</reference>
<name>A0A8K1HHL1_9VIRU</name>
<evidence type="ECO:0000256" key="1">
    <source>
        <dbReference type="SAM" id="MobiDB-lite"/>
    </source>
</evidence>
<sequence>MPYVTVRRGKRSFTRQARTTKRKTKRKVTSRRRYTKRRPAMTKKRILNLTSTKKRNTMLTVTNSNPDGTTSSSAKLTGTTVNGTDGAFFVFCPTAQDLTTVAGNIGSIAQQASRTATTCYMRGFSEHLRIQTSSAVPWFHRRICFAARGSIFMGPGTGTPIATYRPYYDDPSRGLTRYFLNAANNNQTSFNNLMQSILFKGNYNQDWNDLITAPVDNTRVDLKYDRTFIYRSGNNVGIVKEHKLWHPMNKNLVYDDDEAGDTESTNYYSVNDKRGMGDYFIIDIIQPGEGATVSDLMRINATSSLYWHEK</sequence>
<organism evidence="2">
    <name type="scientific">Red panda feces-associated gemycircularvirus</name>
    <dbReference type="NCBI Taxonomy" id="2864013"/>
    <lineage>
        <taxon>Viruses</taxon>
        <taxon>Monodnaviria</taxon>
        <taxon>Shotokuvirae</taxon>
        <taxon>Cressdnaviricota</taxon>
        <taxon>Repensiviricetes</taxon>
        <taxon>Geplafuvirales</taxon>
        <taxon>Genomoviridae</taxon>
        <taxon>Gemycircularvirus</taxon>
    </lineage>
</organism>